<comment type="subcellular location">
    <subcellularLocation>
        <location evidence="2">Membrane</location>
    </subcellularLocation>
</comment>
<dbReference type="InterPro" id="IPR002402">
    <property type="entry name" value="Cyt_P450_E_grp-II"/>
</dbReference>
<dbReference type="PANTHER" id="PTHR24282">
    <property type="entry name" value="CYTOCHROME P450 FAMILY MEMBER"/>
    <property type="match status" value="1"/>
</dbReference>
<evidence type="ECO:0000256" key="8">
    <source>
        <dbReference type="ARBA" id="ARBA00023002"/>
    </source>
</evidence>
<keyword evidence="8" id="KW-0560">Oxidoreductase</keyword>
<evidence type="ECO:0000256" key="9">
    <source>
        <dbReference type="ARBA" id="ARBA00023004"/>
    </source>
</evidence>
<evidence type="ECO:0000313" key="12">
    <source>
        <dbReference type="EMBL" id="KAL3503045.1"/>
    </source>
</evidence>
<dbReference type="InterPro" id="IPR001128">
    <property type="entry name" value="Cyt_P450"/>
</dbReference>
<sequence>MGPTPRVIIMDPDMIRDILFDNKTFPKPKGQPLMKLLVAGLAFEVGDQWAKHRKIMNPAFNPLKLKTMLPAMYLSCLEIVRAWETLMPPKGSCEVDVWPYLANLSADVISRTAFGSSYEEGKRIFDLQKEQVQLISQISLSNYIPGWRFLPTKINKRMKEIDLEIRVILRDLISTREKKLKDGTMKTY</sequence>
<dbReference type="Proteomes" id="UP001630127">
    <property type="component" value="Unassembled WGS sequence"/>
</dbReference>
<evidence type="ECO:0000256" key="10">
    <source>
        <dbReference type="ARBA" id="ARBA00023033"/>
    </source>
</evidence>
<dbReference type="SUPFAM" id="SSF48264">
    <property type="entry name" value="Cytochrome P450"/>
    <property type="match status" value="1"/>
</dbReference>
<proteinExistence type="inferred from homology"/>
<dbReference type="InterPro" id="IPR050665">
    <property type="entry name" value="Cytochrome_P450_Monooxygen"/>
</dbReference>
<protein>
    <recommendedName>
        <fullName evidence="14">Cytochrome P450</fullName>
    </recommendedName>
</protein>
<evidence type="ECO:0000256" key="1">
    <source>
        <dbReference type="ARBA" id="ARBA00001971"/>
    </source>
</evidence>
<evidence type="ECO:0000256" key="7">
    <source>
        <dbReference type="ARBA" id="ARBA00022989"/>
    </source>
</evidence>
<reference evidence="12 13" key="1">
    <citation type="submission" date="2024-11" db="EMBL/GenBank/DDBJ databases">
        <title>A near-complete genome assembly of Cinchona calisaya.</title>
        <authorList>
            <person name="Lian D.C."/>
            <person name="Zhao X.W."/>
            <person name="Wei L."/>
        </authorList>
    </citation>
    <scope>NUCLEOTIDE SEQUENCE [LARGE SCALE GENOMIC DNA]</scope>
    <source>
        <tissue evidence="12">Nenye</tissue>
    </source>
</reference>
<keyword evidence="11" id="KW-0472">Membrane</keyword>
<organism evidence="12 13">
    <name type="scientific">Cinchona calisaya</name>
    <dbReference type="NCBI Taxonomy" id="153742"/>
    <lineage>
        <taxon>Eukaryota</taxon>
        <taxon>Viridiplantae</taxon>
        <taxon>Streptophyta</taxon>
        <taxon>Embryophyta</taxon>
        <taxon>Tracheophyta</taxon>
        <taxon>Spermatophyta</taxon>
        <taxon>Magnoliopsida</taxon>
        <taxon>eudicotyledons</taxon>
        <taxon>Gunneridae</taxon>
        <taxon>Pentapetalae</taxon>
        <taxon>asterids</taxon>
        <taxon>lamiids</taxon>
        <taxon>Gentianales</taxon>
        <taxon>Rubiaceae</taxon>
        <taxon>Cinchonoideae</taxon>
        <taxon>Cinchoneae</taxon>
        <taxon>Cinchona</taxon>
    </lineage>
</organism>
<evidence type="ECO:0000256" key="2">
    <source>
        <dbReference type="ARBA" id="ARBA00004370"/>
    </source>
</evidence>
<dbReference type="GO" id="GO:0016020">
    <property type="term" value="C:membrane"/>
    <property type="evidence" value="ECO:0007669"/>
    <property type="project" value="UniProtKB-SubCell"/>
</dbReference>
<dbReference type="InterPro" id="IPR036396">
    <property type="entry name" value="Cyt_P450_sf"/>
</dbReference>
<evidence type="ECO:0000313" key="13">
    <source>
        <dbReference type="Proteomes" id="UP001630127"/>
    </source>
</evidence>
<dbReference type="PRINTS" id="PR00464">
    <property type="entry name" value="EP450II"/>
</dbReference>
<comment type="caution">
    <text evidence="12">The sequence shown here is derived from an EMBL/GenBank/DDBJ whole genome shotgun (WGS) entry which is preliminary data.</text>
</comment>
<dbReference type="GO" id="GO:0046872">
    <property type="term" value="F:metal ion binding"/>
    <property type="evidence" value="ECO:0007669"/>
    <property type="project" value="UniProtKB-KW"/>
</dbReference>
<evidence type="ECO:0000256" key="5">
    <source>
        <dbReference type="ARBA" id="ARBA00022692"/>
    </source>
</evidence>
<keyword evidence="10" id="KW-0503">Monooxygenase</keyword>
<evidence type="ECO:0000256" key="11">
    <source>
        <dbReference type="ARBA" id="ARBA00023136"/>
    </source>
</evidence>
<keyword evidence="4" id="KW-0349">Heme</keyword>
<dbReference type="Gene3D" id="1.10.630.10">
    <property type="entry name" value="Cytochrome P450"/>
    <property type="match status" value="1"/>
</dbReference>
<keyword evidence="7" id="KW-1133">Transmembrane helix</keyword>
<name>A0ABD2Y7R0_9GENT</name>
<evidence type="ECO:0000256" key="4">
    <source>
        <dbReference type="ARBA" id="ARBA00022617"/>
    </source>
</evidence>
<comment type="cofactor">
    <cofactor evidence="1">
        <name>heme</name>
        <dbReference type="ChEBI" id="CHEBI:30413"/>
    </cofactor>
</comment>
<dbReference type="EMBL" id="JBJUIK010000015">
    <property type="protein sequence ID" value="KAL3503045.1"/>
    <property type="molecule type" value="Genomic_DNA"/>
</dbReference>
<comment type="similarity">
    <text evidence="3">Belongs to the cytochrome P450 family.</text>
</comment>
<dbReference type="AlphaFoldDB" id="A0ABD2Y7R0"/>
<evidence type="ECO:0000256" key="3">
    <source>
        <dbReference type="ARBA" id="ARBA00010617"/>
    </source>
</evidence>
<gene>
    <name evidence="12" type="ORF">ACH5RR_037494</name>
</gene>
<keyword evidence="5" id="KW-0812">Transmembrane</keyword>
<keyword evidence="13" id="KW-1185">Reference proteome</keyword>
<evidence type="ECO:0000256" key="6">
    <source>
        <dbReference type="ARBA" id="ARBA00022723"/>
    </source>
</evidence>
<accession>A0ABD2Y7R0</accession>
<dbReference type="Pfam" id="PF00067">
    <property type="entry name" value="p450"/>
    <property type="match status" value="1"/>
</dbReference>
<dbReference type="GO" id="GO:0004497">
    <property type="term" value="F:monooxygenase activity"/>
    <property type="evidence" value="ECO:0007669"/>
    <property type="project" value="UniProtKB-KW"/>
</dbReference>
<dbReference type="PANTHER" id="PTHR24282:SF255">
    <property type="entry name" value="CYTOCHROME P450 72A11-RELATED"/>
    <property type="match status" value="1"/>
</dbReference>
<keyword evidence="9" id="KW-0408">Iron</keyword>
<evidence type="ECO:0008006" key="14">
    <source>
        <dbReference type="Google" id="ProtNLM"/>
    </source>
</evidence>
<keyword evidence="6" id="KW-0479">Metal-binding</keyword>